<dbReference type="AlphaFoldDB" id="A0A0K8PGX8"/>
<accession>A0A0K8PGX8</accession>
<evidence type="ECO:0000313" key="2">
    <source>
        <dbReference type="Proteomes" id="UP000053859"/>
    </source>
</evidence>
<dbReference type="EMBL" id="DF968228">
    <property type="protein sequence ID" value="GAP47146.1"/>
    <property type="molecule type" value="Genomic_DNA"/>
</dbReference>
<dbReference type="RefSeq" id="WP_059416447.1">
    <property type="nucleotide sequence ID" value="NZ_DF968228.1"/>
</dbReference>
<keyword evidence="2" id="KW-1185">Reference proteome</keyword>
<dbReference type="Pfam" id="PF10946">
    <property type="entry name" value="DUF2625"/>
    <property type="match status" value="1"/>
</dbReference>
<organism evidence="1 2">
    <name type="scientific">Streptomyces azureus</name>
    <dbReference type="NCBI Taxonomy" id="146537"/>
    <lineage>
        <taxon>Bacteria</taxon>
        <taxon>Bacillati</taxon>
        <taxon>Actinomycetota</taxon>
        <taxon>Actinomycetes</taxon>
        <taxon>Kitasatosporales</taxon>
        <taxon>Streptomycetaceae</taxon>
        <taxon>Streptomyces</taxon>
    </lineage>
</organism>
<sequence>MREVDELLNVDDPAWPLLLQELSGTDVPVEVLPGDAETGRASLLQLQVSARSNLGGIVLNSGGLLVDSGWLRIFGSPGAAHAERLPGLAEINAMPSTFDPAWRPGAGLVVAHDVLGGVFALNGGNPREAGRPGEPGEILYFAPDSLGWEALGAGHSAWLSWILSGGLQEFYGGLRWDGWRSEVSVLNGRQGLSFFPALWSAEARQDLLATRRRAVPMAELLGLSRDSCLQFDGADPGFLGVA</sequence>
<name>A0A0K8PGX8_STRAJ</name>
<evidence type="ECO:0000313" key="1">
    <source>
        <dbReference type="EMBL" id="GAP47146.1"/>
    </source>
</evidence>
<dbReference type="OrthoDB" id="1550811at2"/>
<dbReference type="NCBIfam" id="NF008496">
    <property type="entry name" value="PRK11408.1-3"/>
    <property type="match status" value="1"/>
</dbReference>
<proteinExistence type="predicted"/>
<protein>
    <recommendedName>
        <fullName evidence="3">DUF2625 domain-containing protein</fullName>
    </recommendedName>
</protein>
<evidence type="ECO:0008006" key="3">
    <source>
        <dbReference type="Google" id="ProtNLM"/>
    </source>
</evidence>
<dbReference type="PATRIC" id="fig|146537.3.peg.1991"/>
<dbReference type="InterPro" id="IPR021239">
    <property type="entry name" value="DUF2625"/>
</dbReference>
<dbReference type="Proteomes" id="UP000053859">
    <property type="component" value="Unassembled WGS sequence"/>
</dbReference>
<gene>
    <name evidence="1" type="ORF">SAZU_1883</name>
</gene>
<reference evidence="1" key="1">
    <citation type="journal article" date="2015" name="Genome Announc.">
        <title>Draft Genome Sequence of Thiostrepton-Producing Streptomyces azureus ATCC 14921.</title>
        <authorList>
            <person name="Sakihara K."/>
            <person name="Maeda J."/>
            <person name="Tashiro K."/>
            <person name="Fujino Y."/>
            <person name="Kuhara S."/>
            <person name="Ohshima T."/>
            <person name="Ogata S."/>
            <person name="Doi K."/>
        </authorList>
    </citation>
    <scope>NUCLEOTIDE SEQUENCE [LARGE SCALE GENOMIC DNA]</scope>
    <source>
        <strain evidence="1">ATCC14921</strain>
    </source>
</reference>